<evidence type="ECO:0000313" key="2">
    <source>
        <dbReference type="Proteomes" id="UP000054018"/>
    </source>
</evidence>
<dbReference type="OrthoDB" id="2672598at2759"/>
<sequence>GINDRDICRWRIENGQQQSPTMQAGSDVRSTVVSQDARIVSGEGGKVIIWNATTHQKALDFTSYAGYVRAIDISSDSTKVAFTDPGAVRIFDITSGNPLLPPIAHSYTKGVKFSPDGSRIAAISSYCGFCVYNTRNGDILFDSGSQGSCDTWTKAPLAWSSDGQQIFVASKGKGTITCFDVSRSSKSKWSIHENRCEASIVSNGRFIACSAARSVSFWD</sequence>
<keyword evidence="2" id="KW-1185">Reference proteome</keyword>
<dbReference type="AlphaFoldDB" id="A0A0C9YWN4"/>
<dbReference type="SUPFAM" id="SSF101908">
    <property type="entry name" value="Putative isomerase YbhE"/>
    <property type="match status" value="1"/>
</dbReference>
<dbReference type="HOGENOM" id="CLU_028047_0_0_1"/>
<reference evidence="2" key="2">
    <citation type="submission" date="2015-01" db="EMBL/GenBank/DDBJ databases">
        <title>Evolutionary Origins and Diversification of the Mycorrhizal Mutualists.</title>
        <authorList>
            <consortium name="DOE Joint Genome Institute"/>
            <consortium name="Mycorrhizal Genomics Consortium"/>
            <person name="Kohler A."/>
            <person name="Kuo A."/>
            <person name="Nagy L.G."/>
            <person name="Floudas D."/>
            <person name="Copeland A."/>
            <person name="Barry K.W."/>
            <person name="Cichocki N."/>
            <person name="Veneault-Fourrey C."/>
            <person name="LaButti K."/>
            <person name="Lindquist E.A."/>
            <person name="Lipzen A."/>
            <person name="Lundell T."/>
            <person name="Morin E."/>
            <person name="Murat C."/>
            <person name="Riley R."/>
            <person name="Ohm R."/>
            <person name="Sun H."/>
            <person name="Tunlid A."/>
            <person name="Henrissat B."/>
            <person name="Grigoriev I.V."/>
            <person name="Hibbett D.S."/>
            <person name="Martin F."/>
        </authorList>
    </citation>
    <scope>NUCLEOTIDE SEQUENCE [LARGE SCALE GENOMIC DNA]</scope>
    <source>
        <strain evidence="2">441</strain>
    </source>
</reference>
<proteinExistence type="predicted"/>
<dbReference type="EMBL" id="KN833754">
    <property type="protein sequence ID" value="KIK21216.1"/>
    <property type="molecule type" value="Genomic_DNA"/>
</dbReference>
<accession>A0A0C9YWN4</accession>
<gene>
    <name evidence="1" type="ORF">PISMIDRAFT_42664</name>
</gene>
<protein>
    <submittedName>
        <fullName evidence="1">Uncharacterized protein</fullName>
    </submittedName>
</protein>
<organism evidence="1 2">
    <name type="scientific">Pisolithus microcarpus 441</name>
    <dbReference type="NCBI Taxonomy" id="765257"/>
    <lineage>
        <taxon>Eukaryota</taxon>
        <taxon>Fungi</taxon>
        <taxon>Dikarya</taxon>
        <taxon>Basidiomycota</taxon>
        <taxon>Agaricomycotina</taxon>
        <taxon>Agaricomycetes</taxon>
        <taxon>Agaricomycetidae</taxon>
        <taxon>Boletales</taxon>
        <taxon>Sclerodermatineae</taxon>
        <taxon>Pisolithaceae</taxon>
        <taxon>Pisolithus</taxon>
    </lineage>
</organism>
<evidence type="ECO:0000313" key="1">
    <source>
        <dbReference type="EMBL" id="KIK21216.1"/>
    </source>
</evidence>
<dbReference type="Proteomes" id="UP000054018">
    <property type="component" value="Unassembled WGS sequence"/>
</dbReference>
<reference evidence="1 2" key="1">
    <citation type="submission" date="2014-04" db="EMBL/GenBank/DDBJ databases">
        <authorList>
            <consortium name="DOE Joint Genome Institute"/>
            <person name="Kuo A."/>
            <person name="Kohler A."/>
            <person name="Costa M.D."/>
            <person name="Nagy L.G."/>
            <person name="Floudas D."/>
            <person name="Copeland A."/>
            <person name="Barry K.W."/>
            <person name="Cichocki N."/>
            <person name="Veneault-Fourrey C."/>
            <person name="LaButti K."/>
            <person name="Lindquist E.A."/>
            <person name="Lipzen A."/>
            <person name="Lundell T."/>
            <person name="Morin E."/>
            <person name="Murat C."/>
            <person name="Sun H."/>
            <person name="Tunlid A."/>
            <person name="Henrissat B."/>
            <person name="Grigoriev I.V."/>
            <person name="Hibbett D.S."/>
            <person name="Martin F."/>
            <person name="Nordberg H.P."/>
            <person name="Cantor M.N."/>
            <person name="Hua S.X."/>
        </authorList>
    </citation>
    <scope>NUCLEOTIDE SEQUENCE [LARGE SCALE GENOMIC DNA]</scope>
    <source>
        <strain evidence="1 2">441</strain>
    </source>
</reference>
<dbReference type="Gene3D" id="2.130.10.10">
    <property type="entry name" value="YVTN repeat-like/Quinoprotein amine dehydrogenase"/>
    <property type="match status" value="2"/>
</dbReference>
<dbReference type="InterPro" id="IPR015943">
    <property type="entry name" value="WD40/YVTN_repeat-like_dom_sf"/>
</dbReference>
<name>A0A0C9YWN4_9AGAM</name>
<feature type="non-terminal residue" evidence="1">
    <location>
        <position position="219"/>
    </location>
</feature>
<feature type="non-terminal residue" evidence="1">
    <location>
        <position position="1"/>
    </location>
</feature>